<name>C0P171_AJECG</name>
<evidence type="ECO:0000313" key="2">
    <source>
        <dbReference type="EMBL" id="EEH02586.1"/>
    </source>
</evidence>
<feature type="transmembrane region" description="Helical" evidence="1">
    <location>
        <begin position="20"/>
        <end position="43"/>
    </location>
</feature>
<keyword evidence="1" id="KW-0812">Transmembrane</keyword>
<evidence type="ECO:0000256" key="1">
    <source>
        <dbReference type="SAM" id="Phobius"/>
    </source>
</evidence>
<evidence type="ECO:0000313" key="3">
    <source>
        <dbReference type="Proteomes" id="UP000001631"/>
    </source>
</evidence>
<dbReference type="VEuPathDB" id="FungiDB:I7I50_09079"/>
<dbReference type="Proteomes" id="UP000001631">
    <property type="component" value="Unassembled WGS sequence"/>
</dbReference>
<gene>
    <name evidence="2" type="ORF">HCBG_09151</name>
</gene>
<keyword evidence="1" id="KW-1133">Transmembrane helix</keyword>
<keyword evidence="1" id="KW-0472">Membrane</keyword>
<dbReference type="HOGENOM" id="CLU_2721646_0_0_1"/>
<protein>
    <submittedName>
        <fullName evidence="2">Uncharacterized protein</fullName>
    </submittedName>
</protein>
<accession>C0P171</accession>
<keyword evidence="3" id="KW-1185">Reference proteome</keyword>
<reference evidence="2" key="1">
    <citation type="submission" date="2009-02" db="EMBL/GenBank/DDBJ databases">
        <title>The Genome Sequence of Ajellomyces capsulatus strain G186AR.</title>
        <authorList>
            <consortium name="The Broad Institute Genome Sequencing Platform"/>
            <person name="Champion M."/>
            <person name="Cuomo C."/>
            <person name="Ma L.-J."/>
            <person name="Henn M.R."/>
            <person name="Sil A."/>
            <person name="Goldman B."/>
            <person name="Young S.K."/>
            <person name="Kodira C.D."/>
            <person name="Zeng Q."/>
            <person name="Koehrsen M."/>
            <person name="Alvarado L."/>
            <person name="Berlin A."/>
            <person name="Borenstein D."/>
            <person name="Chen Z."/>
            <person name="Engels R."/>
            <person name="Freedman E."/>
            <person name="Gellesch M."/>
            <person name="Goldberg J."/>
            <person name="Griggs A."/>
            <person name="Gujja S."/>
            <person name="Heiman D."/>
            <person name="Hepburn T."/>
            <person name="Howarth C."/>
            <person name="Jen D."/>
            <person name="Larson L."/>
            <person name="Lewis B."/>
            <person name="Mehta T."/>
            <person name="Park D."/>
            <person name="Pearson M."/>
            <person name="Roberts A."/>
            <person name="Saif S."/>
            <person name="Shea T."/>
            <person name="Shenoy N."/>
            <person name="Sisk P."/>
            <person name="Stolte C."/>
            <person name="Sykes S."/>
            <person name="Walk T."/>
            <person name="White J."/>
            <person name="Yandava C."/>
            <person name="Klein B."/>
            <person name="McEwen J.G."/>
            <person name="Puccia R."/>
            <person name="Goldman G.H."/>
            <person name="Felipe M.S."/>
            <person name="Nino-Vega G."/>
            <person name="San-Blas G."/>
            <person name="Taylor J."/>
            <person name="Mendoza L."/>
            <person name="Galagan J."/>
            <person name="Nusbaum C."/>
            <person name="Birren B."/>
        </authorList>
    </citation>
    <scope>NUCLEOTIDE SEQUENCE</scope>
    <source>
        <strain evidence="2">G186AR</strain>
    </source>
</reference>
<proteinExistence type="predicted"/>
<dbReference type="InParanoid" id="C0P171"/>
<dbReference type="GeneID" id="69042167"/>
<dbReference type="EMBL" id="GG663384">
    <property type="protein sequence ID" value="EEH02586.1"/>
    <property type="molecule type" value="Genomic_DNA"/>
</dbReference>
<sequence length="72" mass="8248">MLDKKRMVGWLERDKGVSRIAIALCRAVSYRVVWVGGWGYIAYWGREKPALRSLPNPHLAHLAYLAYCSEPT</sequence>
<dbReference type="RefSeq" id="XP_045283067.1">
    <property type="nucleotide sequence ID" value="XM_045436200.1"/>
</dbReference>
<dbReference type="AlphaFoldDB" id="C0P171"/>
<organism evidence="2 3">
    <name type="scientific">Ajellomyces capsulatus (strain G186AR / H82 / ATCC MYA-2454 / RMSCC 2432)</name>
    <name type="common">Darling's disease fungus</name>
    <name type="synonym">Histoplasma capsulatum</name>
    <dbReference type="NCBI Taxonomy" id="447093"/>
    <lineage>
        <taxon>Eukaryota</taxon>
        <taxon>Fungi</taxon>
        <taxon>Dikarya</taxon>
        <taxon>Ascomycota</taxon>
        <taxon>Pezizomycotina</taxon>
        <taxon>Eurotiomycetes</taxon>
        <taxon>Eurotiomycetidae</taxon>
        <taxon>Onygenales</taxon>
        <taxon>Ajellomycetaceae</taxon>
        <taxon>Histoplasma</taxon>
    </lineage>
</organism>